<protein>
    <recommendedName>
        <fullName evidence="1">DUF6438 domain-containing protein</fullName>
    </recommendedName>
</protein>
<dbReference type="Pfam" id="PF20033">
    <property type="entry name" value="DUF6438"/>
    <property type="match status" value="1"/>
</dbReference>
<sequence>MKGIKSLSLLFLISLSIFACSDVNRKDSKKVNDDMTTEVNLKSNDVSVNSDIDYSNVLLTVERGAFHFDKFILKDTVITFYPSSESFSAEDENYNQISEQIIRKQARNEFVKKIIEDGFFKLKDSYSNNTSDNSYLAVTFKFNNQSKQVVSDDFERECPELLKFIEQEIIRLHNKNLTRVILPG</sequence>
<gene>
    <name evidence="2" type="ORF">LCGC14_0520690</name>
</gene>
<dbReference type="InterPro" id="IPR045497">
    <property type="entry name" value="DUF6438"/>
</dbReference>
<comment type="caution">
    <text evidence="2">The sequence shown here is derived from an EMBL/GenBank/DDBJ whole genome shotgun (WGS) entry which is preliminary data.</text>
</comment>
<evidence type="ECO:0000313" key="2">
    <source>
        <dbReference type="EMBL" id="KKN61540.1"/>
    </source>
</evidence>
<name>A0A0F9RYK8_9ZZZZ</name>
<reference evidence="2" key="1">
    <citation type="journal article" date="2015" name="Nature">
        <title>Complex archaea that bridge the gap between prokaryotes and eukaryotes.</title>
        <authorList>
            <person name="Spang A."/>
            <person name="Saw J.H."/>
            <person name="Jorgensen S.L."/>
            <person name="Zaremba-Niedzwiedzka K."/>
            <person name="Martijn J."/>
            <person name="Lind A.E."/>
            <person name="van Eijk R."/>
            <person name="Schleper C."/>
            <person name="Guy L."/>
            <person name="Ettema T.J."/>
        </authorList>
    </citation>
    <scope>NUCLEOTIDE SEQUENCE</scope>
</reference>
<feature type="domain" description="DUF6438" evidence="1">
    <location>
        <begin position="101"/>
        <end position="172"/>
    </location>
</feature>
<dbReference type="AlphaFoldDB" id="A0A0F9RYK8"/>
<accession>A0A0F9RYK8</accession>
<dbReference type="PROSITE" id="PS51257">
    <property type="entry name" value="PROKAR_LIPOPROTEIN"/>
    <property type="match status" value="1"/>
</dbReference>
<proteinExistence type="predicted"/>
<evidence type="ECO:0000259" key="1">
    <source>
        <dbReference type="Pfam" id="PF20033"/>
    </source>
</evidence>
<organism evidence="2">
    <name type="scientific">marine sediment metagenome</name>
    <dbReference type="NCBI Taxonomy" id="412755"/>
    <lineage>
        <taxon>unclassified sequences</taxon>
        <taxon>metagenomes</taxon>
        <taxon>ecological metagenomes</taxon>
    </lineage>
</organism>
<dbReference type="EMBL" id="LAZR01000654">
    <property type="protein sequence ID" value="KKN61540.1"/>
    <property type="molecule type" value="Genomic_DNA"/>
</dbReference>